<accession>A0A653EMX0</accession>
<dbReference type="InterPro" id="IPR041698">
    <property type="entry name" value="Methyltransf_25"/>
</dbReference>
<dbReference type="PANTHER" id="PTHR43861">
    <property type="entry name" value="TRANS-ACONITATE 2-METHYLTRANSFERASE-RELATED"/>
    <property type="match status" value="1"/>
</dbReference>
<gene>
    <name evidence="3" type="ORF">BIN_B_01509</name>
</gene>
<dbReference type="GO" id="GO:0008168">
    <property type="term" value="F:methyltransferase activity"/>
    <property type="evidence" value="ECO:0007669"/>
    <property type="project" value="UniProtKB-KW"/>
</dbReference>
<dbReference type="CDD" id="cd02440">
    <property type="entry name" value="AdoMet_MTases"/>
    <property type="match status" value="1"/>
</dbReference>
<name>A0A653EMX0_MYCKA</name>
<organism evidence="3">
    <name type="scientific">Mycobacterium kansasii</name>
    <dbReference type="NCBI Taxonomy" id="1768"/>
    <lineage>
        <taxon>Bacteria</taxon>
        <taxon>Bacillati</taxon>
        <taxon>Actinomycetota</taxon>
        <taxon>Actinomycetes</taxon>
        <taxon>Mycobacteriales</taxon>
        <taxon>Mycobacteriaceae</taxon>
        <taxon>Mycobacterium</taxon>
    </lineage>
</organism>
<dbReference type="Pfam" id="PF13649">
    <property type="entry name" value="Methyltransf_25"/>
    <property type="match status" value="1"/>
</dbReference>
<feature type="domain" description="Methyltransferase" evidence="2">
    <location>
        <begin position="36"/>
        <end position="126"/>
    </location>
</feature>
<dbReference type="AlphaFoldDB" id="A0A653EMX0"/>
<evidence type="ECO:0000256" key="1">
    <source>
        <dbReference type="ARBA" id="ARBA00022679"/>
    </source>
</evidence>
<dbReference type="RefSeq" id="WP_023365922.1">
    <property type="nucleotide sequence ID" value="NZ_BLYZ01000002.1"/>
</dbReference>
<dbReference type="EMBL" id="LR589266">
    <property type="protein sequence ID" value="VTO98642.1"/>
    <property type="molecule type" value="Genomic_DNA"/>
</dbReference>
<dbReference type="SUPFAM" id="SSF53335">
    <property type="entry name" value="S-adenosyl-L-methionine-dependent methyltransferases"/>
    <property type="match status" value="1"/>
</dbReference>
<dbReference type="GeneID" id="29700732"/>
<dbReference type="Gene3D" id="3.40.50.150">
    <property type="entry name" value="Vaccinia Virus protein VP39"/>
    <property type="match status" value="1"/>
</dbReference>
<keyword evidence="3" id="KW-0489">Methyltransferase</keyword>
<dbReference type="InterPro" id="IPR029063">
    <property type="entry name" value="SAM-dependent_MTases_sf"/>
</dbReference>
<sequence length="208" mass="23479">MGQTLEDLQNVADYWNHNTAYHPWLVDIAARHHGDVLDVGCGEGLLVQRLAAVSHRVVGIDPDAGTVERARRRLQSIDNASVDRCDFQSFTAPGQSFDVITFLASIHHQPLREALAKARRLLKPGGELAVVGLAANKTIRDWAWSLLCTPWARIGSRLHGETRDIGVPVTEPNENLDQIRRVANEVLPNAKVRRGLYYRYRLHWRDPR</sequence>
<evidence type="ECO:0000259" key="2">
    <source>
        <dbReference type="Pfam" id="PF13649"/>
    </source>
</evidence>
<evidence type="ECO:0000313" key="3">
    <source>
        <dbReference type="EMBL" id="VTO98642.1"/>
    </source>
</evidence>
<proteinExistence type="predicted"/>
<reference evidence="3" key="1">
    <citation type="submission" date="2019-05" db="EMBL/GenBank/DDBJ databases">
        <authorList>
            <person name="Naeem R."/>
            <person name="Antony C."/>
            <person name="Guan Q."/>
        </authorList>
    </citation>
    <scope>NUCLEOTIDE SEQUENCE</scope>
    <source>
        <strain evidence="3">3</strain>
    </source>
</reference>
<protein>
    <submittedName>
        <fullName evidence="3">Putative methyltransferase</fullName>
    </submittedName>
</protein>
<dbReference type="GO" id="GO:0032259">
    <property type="term" value="P:methylation"/>
    <property type="evidence" value="ECO:0007669"/>
    <property type="project" value="UniProtKB-KW"/>
</dbReference>
<dbReference type="PANTHER" id="PTHR43861:SF3">
    <property type="entry name" value="PUTATIVE (AFU_ORTHOLOGUE AFUA_2G14390)-RELATED"/>
    <property type="match status" value="1"/>
</dbReference>
<keyword evidence="1 3" id="KW-0808">Transferase</keyword>